<protein>
    <submittedName>
        <fullName evidence="2">Uncharacterized protein</fullName>
    </submittedName>
</protein>
<proteinExistence type="predicted"/>
<reference evidence="2 3" key="1">
    <citation type="submission" date="2023-12" db="EMBL/GenBank/DDBJ databases">
        <title>Evaluation and characterization of a potential secondary metabolite violacein from indigenous Chromobacterium amazonense SAM215.</title>
        <authorList>
            <person name="Tarafdar M.R."/>
            <person name="Abedin S.M."/>
            <person name="Atiqua A."/>
            <person name="Saha A."/>
            <person name="Khan S.N."/>
        </authorList>
    </citation>
    <scope>NUCLEOTIDE SEQUENCE [LARGE SCALE GENOMIC DNA]</scope>
    <source>
        <strain evidence="2 3">SAM215</strain>
    </source>
</reference>
<feature type="region of interest" description="Disordered" evidence="1">
    <location>
        <begin position="1"/>
        <end position="22"/>
    </location>
</feature>
<organism evidence="2 3">
    <name type="scientific">Chromobacterium amazonense</name>
    <dbReference type="NCBI Taxonomy" id="1382803"/>
    <lineage>
        <taxon>Bacteria</taxon>
        <taxon>Pseudomonadati</taxon>
        <taxon>Pseudomonadota</taxon>
        <taxon>Betaproteobacteria</taxon>
        <taxon>Neisseriales</taxon>
        <taxon>Chromobacteriaceae</taxon>
        <taxon>Chromobacterium</taxon>
    </lineage>
</organism>
<feature type="compositionally biased region" description="Low complexity" evidence="1">
    <location>
        <begin position="66"/>
        <end position="90"/>
    </location>
</feature>
<sequence>MPNFAIHGGGVPINPRADSSAATRSGIVTRPLARAVSSVRQVGVTPVLATSQPRPSAGLASPARLTTATQRPPVTTAAAPAAAPAARSATMPTDARPVAVFSGPMLGVEIELHGVRVSSAGVDNKVTLAQTAAHDAHGNPLLKLVVDGAHRDKPCVEIVTAPHAPQAFQSGPLRDALDLLQKQSKQLAQQSRNAKSRPQMEDLIKAFNATLKGEATRFRLAAGEANARIAAPGVNGKRCNDYQQTNVMVPYAALAQKDSGISELFFSTAAQRARFHASVDQANRLADTMLHSIGYEGDVPMVRAFLCQMIYQDSILNEKAEGSQFYKDAFPFFIKTTLHDALFSLLSQEDVAVLTRMVDQRDFQQQMKQAIQASCTNPHTRIDFISSALVLDPETLRFRAICEPQELQWSNLDMSEGHEVHHATVSAIASDGRRKDFFANADLEYGEWTRGHIVSPYIGSRLPAFLDGTGRPYVVAEARKVDCALNQNFTQALASPAFQRLMSYAE</sequence>
<dbReference type="EMBL" id="JAVFJF020000017">
    <property type="protein sequence ID" value="MEJ8675072.1"/>
    <property type="molecule type" value="Genomic_DNA"/>
</dbReference>
<evidence type="ECO:0000256" key="1">
    <source>
        <dbReference type="SAM" id="MobiDB-lite"/>
    </source>
</evidence>
<gene>
    <name evidence="2" type="ORF">QCL97_010085</name>
</gene>
<accession>A0ABU8V1Q0</accession>
<comment type="caution">
    <text evidence="2">The sequence shown here is derived from an EMBL/GenBank/DDBJ whole genome shotgun (WGS) entry which is preliminary data.</text>
</comment>
<keyword evidence="3" id="KW-1185">Reference proteome</keyword>
<evidence type="ECO:0000313" key="3">
    <source>
        <dbReference type="Proteomes" id="UP001224516"/>
    </source>
</evidence>
<name>A0ABU8V1Q0_9NEIS</name>
<dbReference type="RefSeq" id="WP_307912625.1">
    <property type="nucleotide sequence ID" value="NZ_JAVFJF020000017.1"/>
</dbReference>
<dbReference type="Proteomes" id="UP001224516">
    <property type="component" value="Unassembled WGS sequence"/>
</dbReference>
<feature type="region of interest" description="Disordered" evidence="1">
    <location>
        <begin position="47"/>
        <end position="90"/>
    </location>
</feature>
<evidence type="ECO:0000313" key="2">
    <source>
        <dbReference type="EMBL" id="MEJ8675072.1"/>
    </source>
</evidence>